<dbReference type="PANTHER" id="PTHR22762:SF131">
    <property type="entry name" value="GLYCOSIDE HYDROLASE FAMILY 31 N-TERMINAL DOMAIN-CONTAINING PROTEIN"/>
    <property type="match status" value="1"/>
</dbReference>
<keyword evidence="2" id="KW-0326">Glycosidase</keyword>
<dbReference type="InterPro" id="IPR000322">
    <property type="entry name" value="Glyco_hydro_31_TIM"/>
</dbReference>
<dbReference type="GO" id="GO:0005975">
    <property type="term" value="P:carbohydrate metabolic process"/>
    <property type="evidence" value="ECO:0007669"/>
    <property type="project" value="InterPro"/>
</dbReference>
<dbReference type="Pfam" id="PF01055">
    <property type="entry name" value="Glyco_hydro_31_2nd"/>
    <property type="match status" value="1"/>
</dbReference>
<evidence type="ECO:0000256" key="1">
    <source>
        <dbReference type="ARBA" id="ARBA00007806"/>
    </source>
</evidence>
<dbReference type="InterPro" id="IPR048395">
    <property type="entry name" value="Glyco_hydro_31_C"/>
</dbReference>
<dbReference type="SUPFAM" id="SSF74650">
    <property type="entry name" value="Galactose mutarotase-like"/>
    <property type="match status" value="1"/>
</dbReference>
<reference evidence="6 7" key="1">
    <citation type="journal article" date="2023" name="Arcadia Sci">
        <title>De novo assembly of a long-read Amblyomma americanum tick genome.</title>
        <authorList>
            <person name="Chou S."/>
            <person name="Poskanzer K.E."/>
            <person name="Rollins M."/>
            <person name="Thuy-Boun P.S."/>
        </authorList>
    </citation>
    <scope>NUCLEOTIDE SEQUENCE [LARGE SCALE GENOMIC DNA]</scope>
    <source>
        <strain evidence="6">F_SG_1</strain>
        <tissue evidence="6">Salivary glands</tissue>
    </source>
</reference>
<gene>
    <name evidence="6" type="ORF">V5799_023217</name>
</gene>
<evidence type="ECO:0000256" key="2">
    <source>
        <dbReference type="RuleBase" id="RU361185"/>
    </source>
</evidence>
<dbReference type="GO" id="GO:0030246">
    <property type="term" value="F:carbohydrate binding"/>
    <property type="evidence" value="ECO:0007669"/>
    <property type="project" value="InterPro"/>
</dbReference>
<comment type="similarity">
    <text evidence="1 2">Belongs to the glycosyl hydrolase 31 family.</text>
</comment>
<dbReference type="SUPFAM" id="SSF51445">
    <property type="entry name" value="(Trans)glycosidases"/>
    <property type="match status" value="1"/>
</dbReference>
<dbReference type="GO" id="GO:0004558">
    <property type="term" value="F:alpha-1,4-glucosidase activity"/>
    <property type="evidence" value="ECO:0007669"/>
    <property type="project" value="TreeGrafter"/>
</dbReference>
<dbReference type="InterPro" id="IPR011013">
    <property type="entry name" value="Gal_mutarotase_sf_dom"/>
</dbReference>
<organism evidence="6 7">
    <name type="scientific">Amblyomma americanum</name>
    <name type="common">Lone star tick</name>
    <dbReference type="NCBI Taxonomy" id="6943"/>
    <lineage>
        <taxon>Eukaryota</taxon>
        <taxon>Metazoa</taxon>
        <taxon>Ecdysozoa</taxon>
        <taxon>Arthropoda</taxon>
        <taxon>Chelicerata</taxon>
        <taxon>Arachnida</taxon>
        <taxon>Acari</taxon>
        <taxon>Parasitiformes</taxon>
        <taxon>Ixodida</taxon>
        <taxon>Ixodoidea</taxon>
        <taxon>Ixodidae</taxon>
        <taxon>Amblyomminae</taxon>
        <taxon>Amblyomma</taxon>
    </lineage>
</organism>
<evidence type="ECO:0000256" key="3">
    <source>
        <dbReference type="SAM" id="Phobius"/>
    </source>
</evidence>
<name>A0AAQ4FKA1_AMBAM</name>
<evidence type="ECO:0000259" key="4">
    <source>
        <dbReference type="Pfam" id="PF01055"/>
    </source>
</evidence>
<dbReference type="EMBL" id="JARKHS020002215">
    <property type="protein sequence ID" value="KAK8787012.1"/>
    <property type="molecule type" value="Genomic_DNA"/>
</dbReference>
<dbReference type="InterPro" id="IPR017853">
    <property type="entry name" value="GH"/>
</dbReference>
<keyword evidence="3" id="KW-0472">Membrane</keyword>
<dbReference type="Pfam" id="PF21365">
    <property type="entry name" value="Glyco_hydro_31_3rd"/>
    <property type="match status" value="1"/>
</dbReference>
<comment type="caution">
    <text evidence="6">The sequence shown here is derived from an EMBL/GenBank/DDBJ whole genome shotgun (WGS) entry which is preliminary data.</text>
</comment>
<evidence type="ECO:0000259" key="5">
    <source>
        <dbReference type="Pfam" id="PF21365"/>
    </source>
</evidence>
<dbReference type="PANTHER" id="PTHR22762">
    <property type="entry name" value="ALPHA-GLUCOSIDASE"/>
    <property type="match status" value="1"/>
</dbReference>
<proteinExistence type="inferred from homology"/>
<dbReference type="Proteomes" id="UP001321473">
    <property type="component" value="Unassembled WGS sequence"/>
</dbReference>
<feature type="transmembrane region" description="Helical" evidence="3">
    <location>
        <begin position="55"/>
        <end position="79"/>
    </location>
</feature>
<evidence type="ECO:0000313" key="6">
    <source>
        <dbReference type="EMBL" id="KAK8787012.1"/>
    </source>
</evidence>
<dbReference type="AlphaFoldDB" id="A0AAQ4FKA1"/>
<dbReference type="InterPro" id="IPR013780">
    <property type="entry name" value="Glyco_hydro_b"/>
</dbReference>
<keyword evidence="2" id="KW-0378">Hydrolase</keyword>
<accession>A0AAQ4FKA1</accession>
<keyword evidence="7" id="KW-1185">Reference proteome</keyword>
<dbReference type="Gene3D" id="2.60.40.1180">
    <property type="entry name" value="Golgi alpha-mannosidase II"/>
    <property type="match status" value="2"/>
</dbReference>
<dbReference type="CDD" id="cd14752">
    <property type="entry name" value="GH31_N"/>
    <property type="match status" value="1"/>
</dbReference>
<dbReference type="Gene3D" id="2.60.40.1760">
    <property type="entry name" value="glycosyl hydrolase (family 31)"/>
    <property type="match status" value="1"/>
</dbReference>
<evidence type="ECO:0000313" key="7">
    <source>
        <dbReference type="Proteomes" id="UP001321473"/>
    </source>
</evidence>
<feature type="domain" description="Glycosyl hydrolase family 31 C-terminal" evidence="5">
    <location>
        <begin position="789"/>
        <end position="877"/>
    </location>
</feature>
<sequence length="1013" mass="112152">MFFPNELVLYNWCVFLNSKGLSPFCDNKSVGVHGSCSSLHLLLIPLSTSISKTHLIIGIVVFLMACMIIILVALAVTIATHRYFYYNVAPAGSSGGGAGGGGSDGGVPGQPEPELITDIPCPVQRVEDCEKHGCKVVTDTERARCFLRDDAFGYRYRHTTYGDREVNYSLTYDMTSQGPFADDVINNVRVQAVFLTEDTLRLRIHDEDRQRYEVPVLENSALLRRPPSVDKTQLRYLIEANETRRGRAKLRVLRADNYVVITQSDVLKVNSKVTQCQRMDSWHLVMTEQFLQVVLPYSGDQLYGFGENGHGNISLAPGSGTMFSRRLANNSAMAASSNTIWENFAGVHPFFMNPKGDGTAWGVLILNSNAMDYTVTSGGNIAIATTGGILDLYFFVGSTPTHVVQLYQKLVGLPFMPPVWALGYQTWMGNYTSITDVKNAVTSLDQAGVPKDVIWLDVFQDSRAFTLNSAFGGLQSYVRQLATLGVEVGLVTNPAIVADNITKESPYLFGLEEDVFVKKGAGSNVADPNAVLLAKGLPSGASAFPDFLKNSTRQWWKTLIMDYEDTTVDFNAMFLRMNEPAEFSSSAPCGQNDPSCQVCPPGRWADPPYVPVTYRNEEGNATQLHNGTLCMNAAFGERQRYKHYDVHNIYGWSHSMATQWALDDIIGERSLVVSDSTYPSTGHYAGHLIELPGIGEWSGLRKAIVAVLEFNMFGIPYVGAPLCSGSISSLLCQRWIELGAFFPLALDFRMRRGSGDTLPMASTALTAILTRYQLLPVLYTLFFRVSMSGGTVVRPLFFEFPLDKTTYNLDKQFMWGSSILFSPILEEEGTSHEYYLPPDVWFDFMSGARKDGSTEKMSRGVTENSTLLIHVRGGQVIPVQPTLKSLMNRTNVPYDLYVYPKDGFATGELFVDDGVSQGTIESNQYDLFTFILAQNLLRVSISHFGNGTRQNATVRNIVFFDVDVPPSRVTMNKNNLAQNVVVHNATRKSLTVTVNLQLRSLSSMATEAVLQIY</sequence>
<keyword evidence="3" id="KW-1133">Transmembrane helix</keyword>
<dbReference type="Gene3D" id="3.20.20.80">
    <property type="entry name" value="Glycosidases"/>
    <property type="match status" value="1"/>
</dbReference>
<dbReference type="SUPFAM" id="SSF51011">
    <property type="entry name" value="Glycosyl hydrolase domain"/>
    <property type="match status" value="1"/>
</dbReference>
<keyword evidence="3" id="KW-0812">Transmembrane</keyword>
<protein>
    <submittedName>
        <fullName evidence="6">Uncharacterized protein</fullName>
    </submittedName>
</protein>
<feature type="domain" description="Glycoside hydrolase family 31 TIM barrel" evidence="4">
    <location>
        <begin position="414"/>
        <end position="781"/>
    </location>
</feature>